<dbReference type="Proteomes" id="UP000465221">
    <property type="component" value="Unassembled WGS sequence"/>
</dbReference>
<proteinExistence type="predicted"/>
<evidence type="ECO:0000313" key="1">
    <source>
        <dbReference type="EMBL" id="GFF24881.1"/>
    </source>
</evidence>
<comment type="caution">
    <text evidence="1">The sequence shown here is derived from an EMBL/GenBank/DDBJ whole genome shotgun (WGS) entry which is preliminary data.</text>
</comment>
<gene>
    <name evidence="1" type="ORF">IFM46972_01214</name>
</gene>
<sequence>MSGTRRDTPSKSPWSVKVHLLDSKAVFAAAAASGNLSSWRDLIVASVLSSVFGRFRPIVRIMDISERMAGKRCGSVCDDKLNT</sequence>
<name>A0A8H3N9Q9_9EURO</name>
<dbReference type="EMBL" id="BLKC01000005">
    <property type="protein sequence ID" value="GFF24881.1"/>
    <property type="molecule type" value="Genomic_DNA"/>
</dbReference>
<reference evidence="1 2" key="1">
    <citation type="submission" date="2020-01" db="EMBL/GenBank/DDBJ databases">
        <title>Draft genome sequence of Aspergillus udagawae IFM 46972.</title>
        <authorList>
            <person name="Takahashi H."/>
            <person name="Yaguchi T."/>
        </authorList>
    </citation>
    <scope>NUCLEOTIDE SEQUENCE [LARGE SCALE GENOMIC DNA]</scope>
    <source>
        <strain evidence="1 2">IFM 46972</strain>
    </source>
</reference>
<organism evidence="1 2">
    <name type="scientific">Aspergillus udagawae</name>
    <dbReference type="NCBI Taxonomy" id="91492"/>
    <lineage>
        <taxon>Eukaryota</taxon>
        <taxon>Fungi</taxon>
        <taxon>Dikarya</taxon>
        <taxon>Ascomycota</taxon>
        <taxon>Pezizomycotina</taxon>
        <taxon>Eurotiomycetes</taxon>
        <taxon>Eurotiomycetidae</taxon>
        <taxon>Eurotiales</taxon>
        <taxon>Aspergillaceae</taxon>
        <taxon>Aspergillus</taxon>
        <taxon>Aspergillus subgen. Fumigati</taxon>
    </lineage>
</organism>
<evidence type="ECO:0000313" key="2">
    <source>
        <dbReference type="Proteomes" id="UP000465221"/>
    </source>
</evidence>
<dbReference type="AlphaFoldDB" id="A0A8H3N9Q9"/>
<protein>
    <submittedName>
        <fullName evidence="1">Uncharacterized protein</fullName>
    </submittedName>
</protein>
<accession>A0A8H3N9Q9</accession>